<keyword evidence="2" id="KW-1185">Reference proteome</keyword>
<accession>A0AAU9JVE9</accession>
<dbReference type="Proteomes" id="UP001162131">
    <property type="component" value="Unassembled WGS sequence"/>
</dbReference>
<dbReference type="AlphaFoldDB" id="A0AAU9JVE9"/>
<evidence type="ECO:0000313" key="2">
    <source>
        <dbReference type="Proteomes" id="UP001162131"/>
    </source>
</evidence>
<gene>
    <name evidence="1" type="ORF">BSTOLATCC_MIC46522</name>
</gene>
<protein>
    <submittedName>
        <fullName evidence="1">Uncharacterized protein</fullName>
    </submittedName>
</protein>
<evidence type="ECO:0000313" key="1">
    <source>
        <dbReference type="EMBL" id="CAG9328525.1"/>
    </source>
</evidence>
<proteinExistence type="predicted"/>
<name>A0AAU9JVE9_9CILI</name>
<reference evidence="1" key="1">
    <citation type="submission" date="2021-09" db="EMBL/GenBank/DDBJ databases">
        <authorList>
            <consortium name="AG Swart"/>
            <person name="Singh M."/>
            <person name="Singh A."/>
            <person name="Seah K."/>
            <person name="Emmerich C."/>
        </authorList>
    </citation>
    <scope>NUCLEOTIDE SEQUENCE</scope>
    <source>
        <strain evidence="1">ATCC30299</strain>
    </source>
</reference>
<sequence>MLFSIESTIEKHKKIIKEIVDNLANIKDSISKMIKEYENCIKDLEGIKIINENRRGLKGPENVSKPIKKA</sequence>
<dbReference type="EMBL" id="CAJZBQ010000046">
    <property type="protein sequence ID" value="CAG9328525.1"/>
    <property type="molecule type" value="Genomic_DNA"/>
</dbReference>
<organism evidence="1 2">
    <name type="scientific">Blepharisma stoltei</name>
    <dbReference type="NCBI Taxonomy" id="1481888"/>
    <lineage>
        <taxon>Eukaryota</taxon>
        <taxon>Sar</taxon>
        <taxon>Alveolata</taxon>
        <taxon>Ciliophora</taxon>
        <taxon>Postciliodesmatophora</taxon>
        <taxon>Heterotrichea</taxon>
        <taxon>Heterotrichida</taxon>
        <taxon>Blepharismidae</taxon>
        <taxon>Blepharisma</taxon>
    </lineage>
</organism>
<comment type="caution">
    <text evidence="1">The sequence shown here is derived from an EMBL/GenBank/DDBJ whole genome shotgun (WGS) entry which is preliminary data.</text>
</comment>